<evidence type="ECO:0000256" key="2">
    <source>
        <dbReference type="SAM" id="Phobius"/>
    </source>
</evidence>
<evidence type="ECO:0000256" key="1">
    <source>
        <dbReference type="SAM" id="MobiDB-lite"/>
    </source>
</evidence>
<gene>
    <name evidence="3" type="ORF">DSTB1V02_LOCUS9011</name>
</gene>
<keyword evidence="4" id="KW-1185">Reference proteome</keyword>
<feature type="region of interest" description="Disordered" evidence="1">
    <location>
        <begin position="341"/>
        <end position="368"/>
    </location>
</feature>
<dbReference type="EMBL" id="LR901694">
    <property type="protein sequence ID" value="CAD7249212.1"/>
    <property type="molecule type" value="Genomic_DNA"/>
</dbReference>
<name>A0A7R8XG00_9CRUS</name>
<feature type="region of interest" description="Disordered" evidence="1">
    <location>
        <begin position="1"/>
        <end position="43"/>
    </location>
</feature>
<proteinExistence type="predicted"/>
<keyword evidence="2" id="KW-0472">Membrane</keyword>
<dbReference type="AlphaFoldDB" id="A0A7R8XG00"/>
<feature type="compositionally biased region" description="Low complexity" evidence="1">
    <location>
        <begin position="169"/>
        <end position="182"/>
    </location>
</feature>
<sequence>MGDTVGGRAHDEEPSVEVPETGVEKRQRKRAVGRTGGRGEIPPFRSLPCLPTSVTGAGVALNGAWGFCIRHLVPASAERVSNRSGEIVYGRNGGRRDVETPRTPMAWQHRDLNYSHNGYVDKYSVATPRSSTSEHYKMERMQGARGYTGGGSHHNMLRAGGTPRGPRVTSSTSETSSPSDTSTSDDAEPDTDPAYNDRTYVGCRQALVAQPRPGSYYTPVPMMLSPAGPGFDGTLRSTMSVPMLAPPLVPTWDGEPCPVHGLGIPPPPPPFLTRRSASIYDMRPYATLPLPLPAPPTMSLPPPATMGRRPPSQGVAIPPHLLPPMMRPRPLVYPADAFAPPEPLPMRDPEKKSLTPIPPKEEVEERPRKRKCCRGPMLILWIILGVIAFGIVLGIVLNLTVA</sequence>
<evidence type="ECO:0000313" key="3">
    <source>
        <dbReference type="EMBL" id="CAD7249212.1"/>
    </source>
</evidence>
<dbReference type="OrthoDB" id="6362761at2759"/>
<organism evidence="3">
    <name type="scientific">Darwinula stevensoni</name>
    <dbReference type="NCBI Taxonomy" id="69355"/>
    <lineage>
        <taxon>Eukaryota</taxon>
        <taxon>Metazoa</taxon>
        <taxon>Ecdysozoa</taxon>
        <taxon>Arthropoda</taxon>
        <taxon>Crustacea</taxon>
        <taxon>Oligostraca</taxon>
        <taxon>Ostracoda</taxon>
        <taxon>Podocopa</taxon>
        <taxon>Podocopida</taxon>
        <taxon>Darwinulocopina</taxon>
        <taxon>Darwinuloidea</taxon>
        <taxon>Darwinulidae</taxon>
        <taxon>Darwinula</taxon>
    </lineage>
</organism>
<protein>
    <submittedName>
        <fullName evidence="3">Uncharacterized protein</fullName>
    </submittedName>
</protein>
<feature type="region of interest" description="Disordered" evidence="1">
    <location>
        <begin position="144"/>
        <end position="197"/>
    </location>
</feature>
<dbReference type="Proteomes" id="UP000677054">
    <property type="component" value="Unassembled WGS sequence"/>
</dbReference>
<feature type="transmembrane region" description="Helical" evidence="2">
    <location>
        <begin position="378"/>
        <end position="401"/>
    </location>
</feature>
<feature type="compositionally biased region" description="Basic and acidic residues" evidence="1">
    <location>
        <begin position="345"/>
        <end position="367"/>
    </location>
</feature>
<reference evidence="3" key="1">
    <citation type="submission" date="2020-11" db="EMBL/GenBank/DDBJ databases">
        <authorList>
            <person name="Tran Van P."/>
        </authorList>
    </citation>
    <scope>NUCLEOTIDE SEQUENCE</scope>
</reference>
<keyword evidence="2" id="KW-0812">Transmembrane</keyword>
<evidence type="ECO:0000313" key="4">
    <source>
        <dbReference type="Proteomes" id="UP000677054"/>
    </source>
</evidence>
<accession>A0A7R8XG00</accession>
<dbReference type="EMBL" id="CAJPEV010002177">
    <property type="protein sequence ID" value="CAG0896012.1"/>
    <property type="molecule type" value="Genomic_DNA"/>
</dbReference>
<keyword evidence="2" id="KW-1133">Transmembrane helix</keyword>